<proteinExistence type="predicted"/>
<name>A0A834JWH8_VESGE</name>
<keyword evidence="2" id="KW-1185">Reference proteome</keyword>
<accession>A0A834JWH8</accession>
<dbReference type="AlphaFoldDB" id="A0A834JWH8"/>
<organism evidence="1 2">
    <name type="scientific">Vespula germanica</name>
    <name type="common">German yellow jacket</name>
    <name type="synonym">Paravespula germanica</name>
    <dbReference type="NCBI Taxonomy" id="30212"/>
    <lineage>
        <taxon>Eukaryota</taxon>
        <taxon>Metazoa</taxon>
        <taxon>Ecdysozoa</taxon>
        <taxon>Arthropoda</taxon>
        <taxon>Hexapoda</taxon>
        <taxon>Insecta</taxon>
        <taxon>Pterygota</taxon>
        <taxon>Neoptera</taxon>
        <taxon>Endopterygota</taxon>
        <taxon>Hymenoptera</taxon>
        <taxon>Apocrita</taxon>
        <taxon>Aculeata</taxon>
        <taxon>Vespoidea</taxon>
        <taxon>Vespidae</taxon>
        <taxon>Vespinae</taxon>
        <taxon>Vespula</taxon>
    </lineage>
</organism>
<comment type="caution">
    <text evidence="1">The sequence shown here is derived from an EMBL/GenBank/DDBJ whole genome shotgun (WGS) entry which is preliminary data.</text>
</comment>
<evidence type="ECO:0000313" key="2">
    <source>
        <dbReference type="Proteomes" id="UP000617340"/>
    </source>
</evidence>
<gene>
    <name evidence="1" type="ORF">HZH68_009801</name>
</gene>
<dbReference type="EMBL" id="JACSDZ010000009">
    <property type="protein sequence ID" value="KAF7395751.1"/>
    <property type="molecule type" value="Genomic_DNA"/>
</dbReference>
<sequence>MAGVAAGSNEKARVCERVEARRSEDGVEGANGGGLYGGREARTTLRSSTTISISSRHQIRLVAQEPSAYSKLG</sequence>
<evidence type="ECO:0000313" key="1">
    <source>
        <dbReference type="EMBL" id="KAF7395751.1"/>
    </source>
</evidence>
<reference evidence="1" key="1">
    <citation type="journal article" date="2020" name="G3 (Bethesda)">
        <title>High-Quality Assemblies for Three Invasive Social Wasps from the &lt;i&gt;Vespula&lt;/i&gt; Genus.</title>
        <authorList>
            <person name="Harrop T.W.R."/>
            <person name="Guhlin J."/>
            <person name="McLaughlin G.M."/>
            <person name="Permina E."/>
            <person name="Stockwell P."/>
            <person name="Gilligan J."/>
            <person name="Le Lec M.F."/>
            <person name="Gruber M.A.M."/>
            <person name="Quinn O."/>
            <person name="Lovegrove M."/>
            <person name="Duncan E.J."/>
            <person name="Remnant E.J."/>
            <person name="Van Eeckhoven J."/>
            <person name="Graham B."/>
            <person name="Knapp R.A."/>
            <person name="Langford K.W."/>
            <person name="Kronenberg Z."/>
            <person name="Press M.O."/>
            <person name="Eacker S.M."/>
            <person name="Wilson-Rankin E.E."/>
            <person name="Purcell J."/>
            <person name="Lester P.J."/>
            <person name="Dearden P.K."/>
        </authorList>
    </citation>
    <scope>NUCLEOTIDE SEQUENCE</scope>
    <source>
        <strain evidence="1">Linc-1</strain>
    </source>
</reference>
<protein>
    <submittedName>
        <fullName evidence="1">Uncharacterized protein</fullName>
    </submittedName>
</protein>
<dbReference type="Proteomes" id="UP000617340">
    <property type="component" value="Unassembled WGS sequence"/>
</dbReference>